<feature type="region of interest" description="Disordered" evidence="2">
    <location>
        <begin position="27"/>
        <end position="59"/>
    </location>
</feature>
<feature type="region of interest" description="Disordered" evidence="2">
    <location>
        <begin position="1112"/>
        <end position="1132"/>
    </location>
</feature>
<feature type="compositionally biased region" description="Basic residues" evidence="2">
    <location>
        <begin position="185"/>
        <end position="196"/>
    </location>
</feature>
<feature type="region of interest" description="Disordered" evidence="2">
    <location>
        <begin position="1758"/>
        <end position="1781"/>
    </location>
</feature>
<evidence type="ECO:0000256" key="2">
    <source>
        <dbReference type="SAM" id="MobiDB-lite"/>
    </source>
</evidence>
<feature type="region of interest" description="Disordered" evidence="2">
    <location>
        <begin position="729"/>
        <end position="826"/>
    </location>
</feature>
<name>A0A1L0FNU9_9ASCO</name>
<evidence type="ECO:0000313" key="4">
    <source>
        <dbReference type="Proteomes" id="UP000183365"/>
    </source>
</evidence>
<feature type="compositionally biased region" description="Basic and acidic residues" evidence="2">
    <location>
        <begin position="787"/>
        <end position="812"/>
    </location>
</feature>
<feature type="compositionally biased region" description="Basic residues" evidence="2">
    <location>
        <begin position="324"/>
        <end position="341"/>
    </location>
</feature>
<feature type="compositionally biased region" description="Basic and acidic residues" evidence="2">
    <location>
        <begin position="362"/>
        <end position="409"/>
    </location>
</feature>
<feature type="compositionally biased region" description="Basic residues" evidence="2">
    <location>
        <begin position="204"/>
        <end position="217"/>
    </location>
</feature>
<organism evidence="3 4">
    <name type="scientific">Hanseniaspora guilliermondii</name>
    <dbReference type="NCBI Taxonomy" id="56406"/>
    <lineage>
        <taxon>Eukaryota</taxon>
        <taxon>Fungi</taxon>
        <taxon>Dikarya</taxon>
        <taxon>Ascomycota</taxon>
        <taxon>Saccharomycotina</taxon>
        <taxon>Saccharomycetes</taxon>
        <taxon>Saccharomycodales</taxon>
        <taxon>Saccharomycodaceae</taxon>
        <taxon>Hanseniaspora</taxon>
    </lineage>
</organism>
<gene>
    <name evidence="3" type="ORF">HGUI_03438</name>
</gene>
<feature type="compositionally biased region" description="Basic and acidic residues" evidence="2">
    <location>
        <begin position="1484"/>
        <end position="1509"/>
    </location>
</feature>
<dbReference type="OrthoDB" id="3973337at2759"/>
<feature type="region of interest" description="Disordered" evidence="2">
    <location>
        <begin position="1464"/>
        <end position="1509"/>
    </location>
</feature>
<dbReference type="PANTHER" id="PTHR18916">
    <property type="entry name" value="DYNACTIN 1-RELATED MICROTUBULE-BINDING"/>
    <property type="match status" value="1"/>
</dbReference>
<proteinExistence type="predicted"/>
<reference evidence="4" key="1">
    <citation type="submission" date="2016-11" db="EMBL/GenBank/DDBJ databases">
        <authorList>
            <person name="Guldener U."/>
        </authorList>
    </citation>
    <scope>NUCLEOTIDE SEQUENCE [LARGE SCALE GENOMIC DNA]</scope>
</reference>
<sequence>MSDIENEDINFADLVSNILLTTEAQENENNPNDEDHHDNNDNDVKEALGIDTNTKDTTNNNYEEWVDMIEGEPQQINDNKDKNISEEDDAFLTNAILNSLQSMTIEHPSLNQDYAKANEEKNQPNDNISMDDELLDAERLHYFNANNGDIINPQEVTNEPENDMDNMKLVDDILNYILGDDDKKGSKKKKTKSKKSKTVDSSKSSKHKKESKKKKKQASAEDDLQALINQVVSSTLEEHAKQVKKPKPKKKSSANDIPPHALNAQGGFTSTLQFPELTASSSSSKEQANKKAKSQKISQPQKQPVVEPQEPIKEPIYIPTDPKIRRKSDKKKKNKEALRKKKNDELDLQQIMKDAMSLAKIADAEKKAKEKERRDKEKENNKLKQREKVKEKAKEKVKEKAREKQEAKLAAKAMTLEKSQAKALVKSKKKEESKTKAENKVKTITKKPPVIELIQSPPVEKNITANKVKVTNVFKNSTIMKKSNGPALITSKTSSNAIIDKSKLAPKKITTEDRPFSKSDVEMLKVFVKPAVESKTSLEKKRKREARALKKLKKENKLKEEKAKLKKIKEEERQNKLKELEKKKQEKLAHKLQMREAKQQELALKNLEKENNRKMQEAKKKIISVESKKPAPTEASIKDGFKRLNIKSYKPNAKAGMSFVLSDGNKVLNSRYITLKPDKIIPNEALIKAGIWEKYKQARNNFLAELKEKGEDRPLKKKEEAKILKQVKKAHAKEVQDKKRQLAKEKKRLEKEENRKLRERETARRIEYMKSLDKKTKDSVSNKGKKKDASIKKSVEKQKSKAATEKSGEVDKKKSKSSTQSSYVPDNTAILGDKSAVISKNSLRLIPVVLRGPPFPYYLRLDDLGIPRLPLAKNNEKNSLKRMDDFEVKRKVDVYGRNLAAWERYKADHPDNHVEKYNEMIKNVQSNLLKYLGSLTSFDMDLGSFDKGYYINWSLQFEAHPPFAIPEIPVFTFGESIIETVKYGKVSIYWLYEQSDDTLEEIFSHEESTGLSIDALRLRNFNKELIQQRIERKPFEDKNKYFFQKSKFKDSGFKSDLYYSSANKNIFINVKSGSDQSHSGNIIKHFDTTSLVKRKRDENAIDSPNLKIIRLKEGKSNKRSKSHSSKPSKIKKVKRFQAPSSSIYKVPRHPDTLFDNINQKLFCILKTLDRAPSGYVKSYEEVAKLKDPSFKPIELRISDDLQHKVDNEINLLIRRFRKYYSRIDNETIQSYSTIIRSYTIFYLVWYTGLITDIGRHFGKIVKNYTKLFNVDKVVLGIRDILKDIDKRNLRKKVVPENSTINETNDLTSIFDFILGRVEIKLKMDFFTPFMSNRNQIAMADTIDSAGNVITREDTNKKRVNKYLLLSILFAIMEDCIQFVLSGLPEKVRDVIEDSNLEVQDAVSVISKEMADLVFSNPRSRKRLHIETSTDESILPPNQRFLEAGHNQALENNVVMLKKKRKLGHALPSLPPTPSKQDVANGAVSEDKQNKELEQGDNSKDTQKGSESIDKFKPGYDFGFGRVNEKTYEQYTDINPLVKSKIDVVWEMFFKYEFKIPPRTRMLRNRVMAKRIQLKVSTDVYKKFEQEYKTERMRRYRALKAEKEMEEIKDIKTYIAKSPLKSQWITKSQMDRVKCMKGMNGKLADNDLLNMLAFIQGNNLNLIKEILDDMERDCFEPAKKIKTEVVDNKPLTKESEVQTKKIKEESSENVDEPIKQKSAEVIDFTKDHDSSLKVDENVIRDVVEVMDGDSALPTSMTIEDKVHDASKDQKTANDLSVDPSLK</sequence>
<feature type="compositionally biased region" description="Low complexity" evidence="2">
    <location>
        <begin position="295"/>
        <end position="309"/>
    </location>
</feature>
<dbReference type="VEuPathDB" id="FungiDB:HGUI_03438"/>
<evidence type="ECO:0000313" key="3">
    <source>
        <dbReference type="EMBL" id="SGZ41238.1"/>
    </source>
</evidence>
<keyword evidence="4" id="KW-1185">Reference proteome</keyword>
<feature type="compositionally biased region" description="Polar residues" evidence="2">
    <location>
        <begin position="266"/>
        <end position="286"/>
    </location>
</feature>
<evidence type="ECO:0000256" key="1">
    <source>
        <dbReference type="SAM" id="Coils"/>
    </source>
</evidence>
<dbReference type="EMBL" id="FQNF01000088">
    <property type="protein sequence ID" value="SGZ41238.1"/>
    <property type="molecule type" value="Genomic_DNA"/>
</dbReference>
<feature type="region of interest" description="Disordered" evidence="2">
    <location>
        <begin position="180"/>
        <end position="349"/>
    </location>
</feature>
<accession>A0A1L0FNU9</accession>
<protein>
    <submittedName>
        <fullName evidence="3">Uncharacterized protein</fullName>
    </submittedName>
</protein>
<feature type="region of interest" description="Disordered" evidence="2">
    <location>
        <begin position="362"/>
        <end position="441"/>
    </location>
</feature>
<feature type="compositionally biased region" description="Basic and acidic residues" evidence="2">
    <location>
        <begin position="33"/>
        <end position="48"/>
    </location>
</feature>
<feature type="coiled-coil region" evidence="1">
    <location>
        <begin position="535"/>
        <end position="624"/>
    </location>
</feature>
<keyword evidence="1" id="KW-0175">Coiled coil</keyword>
<dbReference type="Proteomes" id="UP000183365">
    <property type="component" value="Unassembled WGS sequence"/>
</dbReference>
<feature type="compositionally biased region" description="Basic and acidic residues" evidence="2">
    <location>
        <begin position="1758"/>
        <end position="1770"/>
    </location>
</feature>
<feature type="compositionally biased region" description="Basic and acidic residues" evidence="2">
    <location>
        <begin position="429"/>
        <end position="441"/>
    </location>
</feature>
<feature type="compositionally biased region" description="Basic residues" evidence="2">
    <location>
        <begin position="1117"/>
        <end position="1132"/>
    </location>
</feature>
<feature type="compositionally biased region" description="Basic residues" evidence="2">
    <location>
        <begin position="242"/>
        <end position="252"/>
    </location>
</feature>
<feature type="compositionally biased region" description="Basic and acidic residues" evidence="2">
    <location>
        <begin position="732"/>
        <end position="780"/>
    </location>
</feature>